<dbReference type="InterPro" id="IPR035979">
    <property type="entry name" value="RBD_domain_sf"/>
</dbReference>
<dbReference type="Proteomes" id="UP000000305">
    <property type="component" value="Unassembled WGS sequence"/>
</dbReference>
<feature type="non-terminal residue" evidence="4">
    <location>
        <position position="1"/>
    </location>
</feature>
<evidence type="ECO:0000256" key="2">
    <source>
        <dbReference type="PROSITE-ProRule" id="PRU00176"/>
    </source>
</evidence>
<feature type="domain" description="RRM" evidence="3">
    <location>
        <begin position="35"/>
        <end position="113"/>
    </location>
</feature>
<sequence length="177" mass="20157">INAIVDRTGYMLEVRTGLRKYGPPQNWQGPKPLQCTVVCENLHNSVLEHHLIPLLEKCGTIWEIRLIMDTVTNLNRGYAFVTFTTTEAAKEAVNQLHDFEMRGRHMKVRLSVSELRLFVGNIPNSKSKVEIMAEFNKFAAGLTEVIIYKSPDLEENGGFCFLEYDSHKSASMAKQRL</sequence>
<dbReference type="SMART" id="SM00360">
    <property type="entry name" value="RRM"/>
    <property type="match status" value="1"/>
</dbReference>
<accession>E9GWY6</accession>
<dbReference type="Pfam" id="PF00076">
    <property type="entry name" value="RRM_1"/>
    <property type="match status" value="2"/>
</dbReference>
<name>E9GWY6_DAPPU</name>
<organism evidence="4 5">
    <name type="scientific">Daphnia pulex</name>
    <name type="common">Water flea</name>
    <dbReference type="NCBI Taxonomy" id="6669"/>
    <lineage>
        <taxon>Eukaryota</taxon>
        <taxon>Metazoa</taxon>
        <taxon>Ecdysozoa</taxon>
        <taxon>Arthropoda</taxon>
        <taxon>Crustacea</taxon>
        <taxon>Branchiopoda</taxon>
        <taxon>Diplostraca</taxon>
        <taxon>Cladocera</taxon>
        <taxon>Anomopoda</taxon>
        <taxon>Daphniidae</taxon>
        <taxon>Daphnia</taxon>
    </lineage>
</organism>
<evidence type="ECO:0000256" key="1">
    <source>
        <dbReference type="ARBA" id="ARBA00022884"/>
    </source>
</evidence>
<dbReference type="STRING" id="6669.E9GWY6"/>
<proteinExistence type="predicted"/>
<dbReference type="PhylomeDB" id="E9GWY6"/>
<dbReference type="OrthoDB" id="3800936at2759"/>
<keyword evidence="5" id="KW-1185">Reference proteome</keyword>
<dbReference type="InterPro" id="IPR000504">
    <property type="entry name" value="RRM_dom"/>
</dbReference>
<dbReference type="EMBL" id="GL732571">
    <property type="protein sequence ID" value="EFX76031.1"/>
    <property type="molecule type" value="Genomic_DNA"/>
</dbReference>
<dbReference type="InParanoid" id="E9GWY6"/>
<dbReference type="Gene3D" id="3.30.70.330">
    <property type="match status" value="2"/>
</dbReference>
<reference evidence="4 5" key="1">
    <citation type="journal article" date="2011" name="Science">
        <title>The ecoresponsive genome of Daphnia pulex.</title>
        <authorList>
            <person name="Colbourne J.K."/>
            <person name="Pfrender M.E."/>
            <person name="Gilbert D."/>
            <person name="Thomas W.K."/>
            <person name="Tucker A."/>
            <person name="Oakley T.H."/>
            <person name="Tokishita S."/>
            <person name="Aerts A."/>
            <person name="Arnold G.J."/>
            <person name="Basu M.K."/>
            <person name="Bauer D.J."/>
            <person name="Caceres C.E."/>
            <person name="Carmel L."/>
            <person name="Casola C."/>
            <person name="Choi J.H."/>
            <person name="Detter J.C."/>
            <person name="Dong Q."/>
            <person name="Dusheyko S."/>
            <person name="Eads B.D."/>
            <person name="Frohlich T."/>
            <person name="Geiler-Samerotte K.A."/>
            <person name="Gerlach D."/>
            <person name="Hatcher P."/>
            <person name="Jogdeo S."/>
            <person name="Krijgsveld J."/>
            <person name="Kriventseva E.V."/>
            <person name="Kultz D."/>
            <person name="Laforsch C."/>
            <person name="Lindquist E."/>
            <person name="Lopez J."/>
            <person name="Manak J.R."/>
            <person name="Muller J."/>
            <person name="Pangilinan J."/>
            <person name="Patwardhan R.P."/>
            <person name="Pitluck S."/>
            <person name="Pritham E.J."/>
            <person name="Rechtsteiner A."/>
            <person name="Rho M."/>
            <person name="Rogozin I.B."/>
            <person name="Sakarya O."/>
            <person name="Salamov A."/>
            <person name="Schaack S."/>
            <person name="Shapiro H."/>
            <person name="Shiga Y."/>
            <person name="Skalitzky C."/>
            <person name="Smith Z."/>
            <person name="Souvorov A."/>
            <person name="Sung W."/>
            <person name="Tang Z."/>
            <person name="Tsuchiya D."/>
            <person name="Tu H."/>
            <person name="Vos H."/>
            <person name="Wang M."/>
            <person name="Wolf Y.I."/>
            <person name="Yamagata H."/>
            <person name="Yamada T."/>
            <person name="Ye Y."/>
            <person name="Shaw J.R."/>
            <person name="Andrews J."/>
            <person name="Crease T.J."/>
            <person name="Tang H."/>
            <person name="Lucas S.M."/>
            <person name="Robertson H.M."/>
            <person name="Bork P."/>
            <person name="Koonin E.V."/>
            <person name="Zdobnov E.M."/>
            <person name="Grigoriev I.V."/>
            <person name="Lynch M."/>
            <person name="Boore J.L."/>
        </authorList>
    </citation>
    <scope>NUCLEOTIDE SEQUENCE [LARGE SCALE GENOMIC DNA]</scope>
</reference>
<keyword evidence="1 2" id="KW-0694">RNA-binding</keyword>
<evidence type="ECO:0000259" key="3">
    <source>
        <dbReference type="PROSITE" id="PS50102"/>
    </source>
</evidence>
<dbReference type="SUPFAM" id="SSF54928">
    <property type="entry name" value="RNA-binding domain, RBD"/>
    <property type="match status" value="1"/>
</dbReference>
<dbReference type="PANTHER" id="PTHR21245">
    <property type="entry name" value="HETEROGENEOUS NUCLEAR RIBONUCLEOPROTEIN"/>
    <property type="match status" value="1"/>
</dbReference>
<dbReference type="eggNOG" id="KOG0117">
    <property type="taxonomic scope" value="Eukaryota"/>
</dbReference>
<dbReference type="AlphaFoldDB" id="E9GWY6"/>
<dbReference type="FunFam" id="3.30.70.330:FF:001178">
    <property type="entry name" value="ELAV-like protein 1 isoform X3"/>
    <property type="match status" value="1"/>
</dbReference>
<dbReference type="KEGG" id="dpx:DAPPUDRAFT_23823"/>
<protein>
    <recommendedName>
        <fullName evidence="3">RRM domain-containing protein</fullName>
    </recommendedName>
</protein>
<evidence type="ECO:0000313" key="5">
    <source>
        <dbReference type="Proteomes" id="UP000000305"/>
    </source>
</evidence>
<feature type="domain" description="RRM" evidence="3">
    <location>
        <begin position="115"/>
        <end position="177"/>
    </location>
</feature>
<evidence type="ECO:0000313" key="4">
    <source>
        <dbReference type="EMBL" id="EFX76031.1"/>
    </source>
</evidence>
<gene>
    <name evidence="4" type="ORF">DAPPUDRAFT_23823</name>
</gene>
<dbReference type="GO" id="GO:1990904">
    <property type="term" value="C:ribonucleoprotein complex"/>
    <property type="evidence" value="ECO:0000318"/>
    <property type="project" value="GO_Central"/>
</dbReference>
<dbReference type="GO" id="GO:0003729">
    <property type="term" value="F:mRNA binding"/>
    <property type="evidence" value="ECO:0000318"/>
    <property type="project" value="GO_Central"/>
</dbReference>
<dbReference type="GO" id="GO:0005634">
    <property type="term" value="C:nucleus"/>
    <property type="evidence" value="ECO:0000318"/>
    <property type="project" value="GO_Central"/>
</dbReference>
<dbReference type="PROSITE" id="PS50102">
    <property type="entry name" value="RRM"/>
    <property type="match status" value="2"/>
</dbReference>
<dbReference type="HOGENOM" id="CLU_022960_1_1_1"/>
<feature type="non-terminal residue" evidence="4">
    <location>
        <position position="177"/>
    </location>
</feature>
<dbReference type="InterPro" id="IPR012677">
    <property type="entry name" value="Nucleotide-bd_a/b_plait_sf"/>
</dbReference>